<protein>
    <submittedName>
        <fullName evidence="2">Uncharacterized protein</fullName>
    </submittedName>
</protein>
<accession>A0A1I8C0D0</accession>
<reference evidence="2" key="1">
    <citation type="submission" date="2016-11" db="UniProtKB">
        <authorList>
            <consortium name="WormBaseParasite"/>
        </authorList>
    </citation>
    <scope>IDENTIFICATION</scope>
</reference>
<organism evidence="1 2">
    <name type="scientific">Meloidogyne hapla</name>
    <name type="common">Root-knot nematode worm</name>
    <dbReference type="NCBI Taxonomy" id="6305"/>
    <lineage>
        <taxon>Eukaryota</taxon>
        <taxon>Metazoa</taxon>
        <taxon>Ecdysozoa</taxon>
        <taxon>Nematoda</taxon>
        <taxon>Chromadorea</taxon>
        <taxon>Rhabditida</taxon>
        <taxon>Tylenchina</taxon>
        <taxon>Tylenchomorpha</taxon>
        <taxon>Tylenchoidea</taxon>
        <taxon>Meloidogynidae</taxon>
        <taxon>Meloidogyninae</taxon>
        <taxon>Meloidogyne</taxon>
    </lineage>
</organism>
<dbReference type="AlphaFoldDB" id="A0A1I8C0D0"/>
<dbReference type="Proteomes" id="UP000095281">
    <property type="component" value="Unplaced"/>
</dbReference>
<evidence type="ECO:0000313" key="2">
    <source>
        <dbReference type="WBParaSite" id="MhA1_Contig829.frz3.gene27"/>
    </source>
</evidence>
<name>A0A1I8C0D0_MELHA</name>
<evidence type="ECO:0000313" key="1">
    <source>
        <dbReference type="Proteomes" id="UP000095281"/>
    </source>
</evidence>
<keyword evidence="1" id="KW-1185">Reference proteome</keyword>
<dbReference type="WBParaSite" id="MhA1_Contig829.frz3.gene27">
    <property type="protein sequence ID" value="MhA1_Contig829.frz3.gene27"/>
    <property type="gene ID" value="MhA1_Contig829.frz3.gene27"/>
</dbReference>
<sequence>MKKWGNEEENEINNEKDSIALISRENEKIYWLREGKEIDEIN</sequence>
<proteinExistence type="predicted"/>